<keyword evidence="3" id="KW-1003">Cell membrane</keyword>
<keyword evidence="2 7" id="KW-0813">Transport</keyword>
<sequence>MQKTFWNYLMLAPFMILFGAFFLYPILSGFRYSFYDWDTVREPVFVGLKNYETVLGSRNSRIAAGNLAAYVAITVPLGVSVAFGLALLVDHFAGFWGRFFRSVYFVPVVMPLFLAATIWRWLYAPNFGMFNLLAGWLGAGNIRFLNDPDVMLYSMIAVDVWVSAGFNMVILLAGLKNIPRHYYEAARLDGATKLQEIVYVTLPMIKPVMIFVISYSFISALQVFDLPWLLTGSSFLDYGGRQKALLFPVMDMMGRGFGSLSFGLASAYGFVLTFVIVLITAAIFALQKRDART</sequence>
<evidence type="ECO:0000313" key="9">
    <source>
        <dbReference type="EMBL" id="MQW68994.1"/>
    </source>
</evidence>
<dbReference type="PANTHER" id="PTHR30193">
    <property type="entry name" value="ABC TRANSPORTER PERMEASE PROTEIN"/>
    <property type="match status" value="1"/>
</dbReference>
<dbReference type="RefSeq" id="WP_024325347.1">
    <property type="nucleotide sequence ID" value="NZ_NBUA01000027.1"/>
</dbReference>
<comment type="caution">
    <text evidence="9">The sequence shown here is derived from an EMBL/GenBank/DDBJ whole genome shotgun (WGS) entry which is preliminary data.</text>
</comment>
<name>A0A6G1WH15_9HYPH</name>
<proteinExistence type="inferred from homology"/>
<comment type="subcellular location">
    <subcellularLocation>
        <location evidence="1 7">Cell membrane</location>
        <topology evidence="1 7">Multi-pass membrane protein</topology>
    </subcellularLocation>
</comment>
<keyword evidence="5 7" id="KW-1133">Transmembrane helix</keyword>
<evidence type="ECO:0000256" key="6">
    <source>
        <dbReference type="ARBA" id="ARBA00023136"/>
    </source>
</evidence>
<evidence type="ECO:0000259" key="8">
    <source>
        <dbReference type="PROSITE" id="PS50928"/>
    </source>
</evidence>
<keyword evidence="4 7" id="KW-0812">Transmembrane</keyword>
<evidence type="ECO:0000256" key="7">
    <source>
        <dbReference type="RuleBase" id="RU363032"/>
    </source>
</evidence>
<dbReference type="PANTHER" id="PTHR30193:SF37">
    <property type="entry name" value="INNER MEMBRANE ABC TRANSPORTER PERMEASE PROTEIN YCJO"/>
    <property type="match status" value="1"/>
</dbReference>
<feature type="transmembrane region" description="Helical" evidence="7">
    <location>
        <begin position="260"/>
        <end position="286"/>
    </location>
</feature>
<feature type="transmembrane region" description="Helical" evidence="7">
    <location>
        <begin position="6"/>
        <end position="27"/>
    </location>
</feature>
<organism evidence="9">
    <name type="scientific">Sinorhizobium medicae</name>
    <dbReference type="NCBI Taxonomy" id="110321"/>
    <lineage>
        <taxon>Bacteria</taxon>
        <taxon>Pseudomonadati</taxon>
        <taxon>Pseudomonadota</taxon>
        <taxon>Alphaproteobacteria</taxon>
        <taxon>Hyphomicrobiales</taxon>
        <taxon>Rhizobiaceae</taxon>
        <taxon>Sinorhizobium/Ensifer group</taxon>
        <taxon>Sinorhizobium</taxon>
    </lineage>
</organism>
<dbReference type="EMBL" id="WISB01000042">
    <property type="protein sequence ID" value="MQW68994.1"/>
    <property type="molecule type" value="Genomic_DNA"/>
</dbReference>
<dbReference type="AlphaFoldDB" id="A0A6G1WH15"/>
<dbReference type="PROSITE" id="PS50928">
    <property type="entry name" value="ABC_TM1"/>
    <property type="match status" value="1"/>
</dbReference>
<dbReference type="InterPro" id="IPR000515">
    <property type="entry name" value="MetI-like"/>
</dbReference>
<evidence type="ECO:0000256" key="4">
    <source>
        <dbReference type="ARBA" id="ARBA00022692"/>
    </source>
</evidence>
<dbReference type="InterPro" id="IPR035906">
    <property type="entry name" value="MetI-like_sf"/>
</dbReference>
<evidence type="ECO:0000256" key="2">
    <source>
        <dbReference type="ARBA" id="ARBA00022448"/>
    </source>
</evidence>
<feature type="transmembrane region" description="Helical" evidence="7">
    <location>
        <begin position="95"/>
        <end position="114"/>
    </location>
</feature>
<dbReference type="SUPFAM" id="SSF161098">
    <property type="entry name" value="MetI-like"/>
    <property type="match status" value="1"/>
</dbReference>
<reference evidence="9" key="1">
    <citation type="journal article" date="2013" name="Genome Biol.">
        <title>Comparative genomics of the core and accessory genomes of 48 Sinorhizobium strains comprising five genospecies.</title>
        <authorList>
            <person name="Sugawara M."/>
            <person name="Epstein B."/>
            <person name="Badgley B.D."/>
            <person name="Unno T."/>
            <person name="Xu L."/>
            <person name="Reese J."/>
            <person name="Gyaneshwar P."/>
            <person name="Denny R."/>
            <person name="Mudge J."/>
            <person name="Bharti A.K."/>
            <person name="Farmer A.D."/>
            <person name="May G.D."/>
            <person name="Woodward J.E."/>
            <person name="Medigue C."/>
            <person name="Vallenet D."/>
            <person name="Lajus A."/>
            <person name="Rouy Z."/>
            <person name="Martinez-Vaz B."/>
            <person name="Tiffin P."/>
            <person name="Young N.D."/>
            <person name="Sadowsky M.J."/>
        </authorList>
    </citation>
    <scope>NUCLEOTIDE SEQUENCE</scope>
    <source>
        <strain evidence="9">M1</strain>
    </source>
</reference>
<gene>
    <name evidence="9" type="ORF">GHJ91_07330</name>
</gene>
<dbReference type="Gene3D" id="1.10.3720.10">
    <property type="entry name" value="MetI-like"/>
    <property type="match status" value="1"/>
</dbReference>
<dbReference type="GO" id="GO:0055085">
    <property type="term" value="P:transmembrane transport"/>
    <property type="evidence" value="ECO:0007669"/>
    <property type="project" value="InterPro"/>
</dbReference>
<feature type="transmembrane region" description="Helical" evidence="7">
    <location>
        <begin position="151"/>
        <end position="175"/>
    </location>
</feature>
<evidence type="ECO:0000256" key="3">
    <source>
        <dbReference type="ARBA" id="ARBA00022475"/>
    </source>
</evidence>
<comment type="similarity">
    <text evidence="7">Belongs to the binding-protein-dependent transport system permease family.</text>
</comment>
<dbReference type="Pfam" id="PF00528">
    <property type="entry name" value="BPD_transp_1"/>
    <property type="match status" value="1"/>
</dbReference>
<dbReference type="InterPro" id="IPR051393">
    <property type="entry name" value="ABC_transporter_permease"/>
</dbReference>
<protein>
    <submittedName>
        <fullName evidence="9">ABC transporter permease subunit</fullName>
    </submittedName>
</protein>
<dbReference type="CDD" id="cd06261">
    <property type="entry name" value="TM_PBP2"/>
    <property type="match status" value="1"/>
</dbReference>
<feature type="domain" description="ABC transmembrane type-1" evidence="8">
    <location>
        <begin position="64"/>
        <end position="283"/>
    </location>
</feature>
<feature type="transmembrane region" description="Helical" evidence="7">
    <location>
        <begin position="67"/>
        <end position="89"/>
    </location>
</feature>
<dbReference type="GO" id="GO:0005886">
    <property type="term" value="C:plasma membrane"/>
    <property type="evidence" value="ECO:0007669"/>
    <property type="project" value="UniProtKB-SubCell"/>
</dbReference>
<evidence type="ECO:0000256" key="1">
    <source>
        <dbReference type="ARBA" id="ARBA00004651"/>
    </source>
</evidence>
<evidence type="ECO:0000256" key="5">
    <source>
        <dbReference type="ARBA" id="ARBA00022989"/>
    </source>
</evidence>
<accession>A0A6G1WH15</accession>
<feature type="transmembrane region" description="Helical" evidence="7">
    <location>
        <begin position="196"/>
        <end position="218"/>
    </location>
</feature>
<keyword evidence="6 7" id="KW-0472">Membrane</keyword>